<feature type="active site" description="Proton acceptor" evidence="15">
    <location>
        <position position="65"/>
    </location>
</feature>
<feature type="binding site" evidence="16">
    <location>
        <position position="5"/>
    </location>
    <ligand>
        <name>substrate</name>
    </ligand>
</feature>
<feature type="binding site" evidence="17">
    <location>
        <position position="24"/>
    </location>
    <ligand>
        <name>ATP</name>
        <dbReference type="ChEBI" id="CHEBI:30616"/>
    </ligand>
</feature>
<evidence type="ECO:0000256" key="1">
    <source>
        <dbReference type="ARBA" id="ARBA00004651"/>
    </source>
</evidence>
<feature type="binding site" evidence="17">
    <location>
        <position position="12"/>
    </location>
    <ligand>
        <name>ATP</name>
        <dbReference type="ChEBI" id="CHEBI:30616"/>
    </ligand>
</feature>
<evidence type="ECO:0000256" key="7">
    <source>
        <dbReference type="ARBA" id="ARBA00022741"/>
    </source>
</evidence>
<evidence type="ECO:0000256" key="6">
    <source>
        <dbReference type="ARBA" id="ARBA00022692"/>
    </source>
</evidence>
<keyword evidence="3" id="KW-1003">Cell membrane</keyword>
<dbReference type="Gene3D" id="1.10.287.3610">
    <property type="match status" value="1"/>
</dbReference>
<evidence type="ECO:0000256" key="14">
    <source>
        <dbReference type="ARBA" id="ARBA00023264"/>
    </source>
</evidence>
<sequence length="232" mass="25672">MKGKRIINSFNYAVAGIIQALKTEPNMKIHFIVAFIVLFMSLFFNFNRIEMLILFFTITMVIVSEMLNTAIEKAVDLVTKEYHPIAKIVKDIAAGAVLISSLNAIVVGYLLFFERISLYPGLLINRLRNSPIHLTFISIILVILLVVWIKTKTKTGTPFQGGFASGHSAIAFSVATAIAFMTDNALIMTLAYFLAALVAESRVESKIHYLREVIVGSVLGTLITIVIFQVIG</sequence>
<dbReference type="AlphaFoldDB" id="A0A1S1V7I8"/>
<feature type="transmembrane region" description="Helical" evidence="19">
    <location>
        <begin position="92"/>
        <end position="112"/>
    </location>
</feature>
<gene>
    <name evidence="21" type="primary">dgkA</name>
    <name evidence="21" type="ORF">EUAN_11280</name>
</gene>
<dbReference type="PANTHER" id="PTHR34299">
    <property type="entry name" value="DIACYLGLYCEROL KINASE"/>
    <property type="match status" value="1"/>
</dbReference>
<keyword evidence="22" id="KW-1185">Reference proteome</keyword>
<dbReference type="InterPro" id="IPR036945">
    <property type="entry name" value="DAGK_sf"/>
</dbReference>
<evidence type="ECO:0000256" key="10">
    <source>
        <dbReference type="ARBA" id="ARBA00022989"/>
    </source>
</evidence>
<comment type="caution">
    <text evidence="21">The sequence shown here is derived from an EMBL/GenBank/DDBJ whole genome shotgun (WGS) entry which is preliminary data.</text>
</comment>
<evidence type="ECO:0000313" key="21">
    <source>
        <dbReference type="EMBL" id="OHW62563.1"/>
    </source>
</evidence>
<evidence type="ECO:0000256" key="11">
    <source>
        <dbReference type="ARBA" id="ARBA00023098"/>
    </source>
</evidence>
<keyword evidence="10 19" id="KW-1133">Transmembrane helix</keyword>
<feature type="binding site" evidence="17">
    <location>
        <begin position="81"/>
        <end position="83"/>
    </location>
    <ligand>
        <name>ATP</name>
        <dbReference type="ChEBI" id="CHEBI:30616"/>
    </ligand>
</feature>
<evidence type="ECO:0000256" key="17">
    <source>
        <dbReference type="PIRSR" id="PIRSR600829-3"/>
    </source>
</evidence>
<dbReference type="GO" id="GO:0008654">
    <property type="term" value="P:phospholipid biosynthetic process"/>
    <property type="evidence" value="ECO:0007669"/>
    <property type="project" value="UniProtKB-KW"/>
</dbReference>
<dbReference type="GO" id="GO:0005524">
    <property type="term" value="F:ATP binding"/>
    <property type="evidence" value="ECO:0007669"/>
    <property type="project" value="UniProtKB-KW"/>
</dbReference>
<comment type="cofactor">
    <cofactor evidence="18">
        <name>Mg(2+)</name>
        <dbReference type="ChEBI" id="CHEBI:18420"/>
    </cofactor>
    <text evidence="18">Mn(2+), Zn(2+), Cd(2+) and Co(2+) support activity to lesser extents.</text>
</comment>
<comment type="similarity">
    <text evidence="2">Belongs to the bacterial diacylglycerol kinase family.</text>
</comment>
<dbReference type="RefSeq" id="WP_071062539.1">
    <property type="nucleotide sequence ID" value="NZ_MKIE01000003.1"/>
</dbReference>
<evidence type="ECO:0000256" key="5">
    <source>
        <dbReference type="ARBA" id="ARBA00022679"/>
    </source>
</evidence>
<keyword evidence="13" id="KW-0594">Phospholipid biosynthesis</keyword>
<feature type="binding site" evidence="18">
    <location>
        <position position="24"/>
    </location>
    <ligand>
        <name>a divalent metal cation</name>
        <dbReference type="ChEBI" id="CHEBI:60240"/>
    </ligand>
</feature>
<dbReference type="InterPro" id="IPR000326">
    <property type="entry name" value="PAP2/HPO"/>
</dbReference>
<dbReference type="CDD" id="cd03383">
    <property type="entry name" value="PAP2_diacylglycerolkinase"/>
    <property type="match status" value="1"/>
</dbReference>
<evidence type="ECO:0000256" key="13">
    <source>
        <dbReference type="ARBA" id="ARBA00023209"/>
    </source>
</evidence>
<keyword evidence="12 19" id="KW-0472">Membrane</keyword>
<dbReference type="InterPro" id="IPR000829">
    <property type="entry name" value="DAGK"/>
</dbReference>
<feature type="binding site" evidence="17">
    <location>
        <position position="72"/>
    </location>
    <ligand>
        <name>ATP</name>
        <dbReference type="ChEBI" id="CHEBI:30616"/>
    </ligand>
</feature>
<evidence type="ECO:0000256" key="3">
    <source>
        <dbReference type="ARBA" id="ARBA00022475"/>
    </source>
</evidence>
<name>A0A1S1V7I8_9FIRM</name>
<dbReference type="Gene3D" id="1.20.144.10">
    <property type="entry name" value="Phosphatidic acid phosphatase type 2/haloperoxidase"/>
    <property type="match status" value="1"/>
</dbReference>
<reference evidence="21 22" key="1">
    <citation type="submission" date="2016-09" db="EMBL/GenBank/DDBJ databases">
        <title>Genome sequence of Eubacterium angustum.</title>
        <authorList>
            <person name="Poehlein A."/>
            <person name="Daniel R."/>
        </authorList>
    </citation>
    <scope>NUCLEOTIDE SEQUENCE [LARGE SCALE GENOMIC DNA]</scope>
    <source>
        <strain evidence="21 22">DSM 1989</strain>
    </source>
</reference>
<proteinExistence type="inferred from homology"/>
<evidence type="ECO:0000256" key="2">
    <source>
        <dbReference type="ARBA" id="ARBA00005967"/>
    </source>
</evidence>
<evidence type="ECO:0000256" key="4">
    <source>
        <dbReference type="ARBA" id="ARBA00022516"/>
    </source>
</evidence>
<keyword evidence="18" id="KW-0479">Metal-binding</keyword>
<organism evidence="21 22">
    <name type="scientific">Andreesenia angusta</name>
    <dbReference type="NCBI Taxonomy" id="39480"/>
    <lineage>
        <taxon>Bacteria</taxon>
        <taxon>Bacillati</taxon>
        <taxon>Bacillota</taxon>
        <taxon>Tissierellia</taxon>
        <taxon>Tissierellales</taxon>
        <taxon>Gottschalkiaceae</taxon>
        <taxon>Andreesenia</taxon>
    </lineage>
</organism>
<comment type="subcellular location">
    <subcellularLocation>
        <location evidence="1">Cell membrane</location>
        <topology evidence="1">Multi-pass membrane protein</topology>
    </subcellularLocation>
</comment>
<accession>A0A1S1V7I8</accession>
<dbReference type="CDD" id="cd14266">
    <property type="entry name" value="UDPK_IM_PAP2_like"/>
    <property type="match status" value="1"/>
</dbReference>
<keyword evidence="11" id="KW-0443">Lipid metabolism</keyword>
<keyword evidence="7 17" id="KW-0547">Nucleotide-binding</keyword>
<keyword evidence="5 21" id="KW-0808">Transferase</keyword>
<feature type="domain" description="Phosphatidic acid phosphatase type 2/haloperoxidase" evidence="20">
    <location>
        <begin position="89"/>
        <end position="228"/>
    </location>
</feature>
<keyword evidence="8 21" id="KW-0418">Kinase</keyword>
<feature type="binding site" evidence="17">
    <location>
        <begin position="90"/>
        <end position="91"/>
    </location>
    <ligand>
        <name>ATP</name>
        <dbReference type="ChEBI" id="CHEBI:30616"/>
    </ligand>
</feature>
<evidence type="ECO:0000256" key="15">
    <source>
        <dbReference type="PIRSR" id="PIRSR600829-1"/>
    </source>
</evidence>
<keyword evidence="14" id="KW-1208">Phospholipid metabolism</keyword>
<dbReference type="SMART" id="SM00014">
    <property type="entry name" value="acidPPc"/>
    <property type="match status" value="1"/>
</dbReference>
<dbReference type="OrthoDB" id="9789934at2"/>
<keyword evidence="4" id="KW-0444">Lipid biosynthesis</keyword>
<feature type="transmembrane region" description="Helical" evidence="19">
    <location>
        <begin position="132"/>
        <end position="149"/>
    </location>
</feature>
<dbReference type="Pfam" id="PF01219">
    <property type="entry name" value="DAGK_prokar"/>
    <property type="match status" value="1"/>
</dbReference>
<dbReference type="EC" id="2.7.1.66" evidence="21"/>
<dbReference type="EMBL" id="MKIE01000003">
    <property type="protein sequence ID" value="OHW62563.1"/>
    <property type="molecule type" value="Genomic_DNA"/>
</dbReference>
<protein>
    <submittedName>
        <fullName evidence="21">Undecaprenol kinase</fullName>
        <ecNumber evidence="21">2.7.1.66</ecNumber>
    </submittedName>
</protein>
<feature type="transmembrane region" description="Helical" evidence="19">
    <location>
        <begin position="29"/>
        <end position="46"/>
    </location>
</feature>
<evidence type="ECO:0000256" key="18">
    <source>
        <dbReference type="PIRSR" id="PIRSR600829-4"/>
    </source>
</evidence>
<dbReference type="GO" id="GO:0046872">
    <property type="term" value="F:metal ion binding"/>
    <property type="evidence" value="ECO:0007669"/>
    <property type="project" value="UniProtKB-KW"/>
</dbReference>
<feature type="transmembrane region" description="Helical" evidence="19">
    <location>
        <begin position="52"/>
        <end position="71"/>
    </location>
</feature>
<dbReference type="GO" id="GO:0005886">
    <property type="term" value="C:plasma membrane"/>
    <property type="evidence" value="ECO:0007669"/>
    <property type="project" value="UniProtKB-SubCell"/>
</dbReference>
<keyword evidence="6 19" id="KW-0812">Transmembrane</keyword>
<feature type="transmembrane region" description="Helical" evidence="19">
    <location>
        <begin position="213"/>
        <end position="231"/>
    </location>
</feature>
<feature type="binding site" evidence="18">
    <location>
        <position position="72"/>
    </location>
    <ligand>
        <name>a divalent metal cation</name>
        <dbReference type="ChEBI" id="CHEBI:60240"/>
    </ligand>
</feature>
<feature type="binding site" evidence="17">
    <location>
        <position position="5"/>
    </location>
    <ligand>
        <name>ATP</name>
        <dbReference type="ChEBI" id="CHEBI:30616"/>
    </ligand>
</feature>
<dbReference type="Pfam" id="PF01569">
    <property type="entry name" value="PAP2"/>
    <property type="match status" value="1"/>
</dbReference>
<evidence type="ECO:0000256" key="12">
    <source>
        <dbReference type="ARBA" id="ARBA00023136"/>
    </source>
</evidence>
<keyword evidence="18" id="KW-0460">Magnesium</keyword>
<dbReference type="GO" id="GO:0036433">
    <property type="term" value="F:di-trans, poly-cis-undecaprenol kinase activity"/>
    <property type="evidence" value="ECO:0007669"/>
    <property type="project" value="UniProtKB-EC"/>
</dbReference>
<dbReference type="SUPFAM" id="SSF48317">
    <property type="entry name" value="Acid phosphatase/Vanadium-dependent haloperoxidase"/>
    <property type="match status" value="1"/>
</dbReference>
<evidence type="ECO:0000256" key="8">
    <source>
        <dbReference type="ARBA" id="ARBA00022777"/>
    </source>
</evidence>
<dbReference type="InterPro" id="IPR036938">
    <property type="entry name" value="PAP2/HPO_sf"/>
</dbReference>
<evidence type="ECO:0000313" key="22">
    <source>
        <dbReference type="Proteomes" id="UP000180254"/>
    </source>
</evidence>
<feature type="binding site" evidence="16">
    <location>
        <position position="65"/>
    </location>
    <ligand>
        <name>substrate</name>
    </ligand>
</feature>
<evidence type="ECO:0000256" key="19">
    <source>
        <dbReference type="SAM" id="Phobius"/>
    </source>
</evidence>
<dbReference type="PANTHER" id="PTHR34299:SF1">
    <property type="entry name" value="DIACYLGLYCEROL KINASE"/>
    <property type="match status" value="1"/>
</dbReference>
<evidence type="ECO:0000256" key="9">
    <source>
        <dbReference type="ARBA" id="ARBA00022840"/>
    </source>
</evidence>
<evidence type="ECO:0000259" key="20">
    <source>
        <dbReference type="SMART" id="SM00014"/>
    </source>
</evidence>
<dbReference type="PROSITE" id="PS01069">
    <property type="entry name" value="DAGK_PROKAR"/>
    <property type="match status" value="1"/>
</dbReference>
<evidence type="ECO:0000256" key="16">
    <source>
        <dbReference type="PIRSR" id="PIRSR600829-2"/>
    </source>
</evidence>
<keyword evidence="9 17" id="KW-0067">ATP-binding</keyword>
<dbReference type="STRING" id="39480.EUAN_11280"/>
<dbReference type="Proteomes" id="UP000180254">
    <property type="component" value="Unassembled WGS sequence"/>
</dbReference>
<feature type="transmembrane region" description="Helical" evidence="19">
    <location>
        <begin position="185"/>
        <end position="201"/>
    </location>
</feature>